<dbReference type="Pfam" id="PF09929">
    <property type="entry name" value="DUF2161"/>
    <property type="match status" value="1"/>
</dbReference>
<protein>
    <recommendedName>
        <fullName evidence="4">DUF2161 domain-containing phosphodiesterase</fullName>
    </recommendedName>
</protein>
<dbReference type="InterPro" id="IPR018679">
    <property type="entry name" value="DUF2161"/>
</dbReference>
<organism evidence="2 3">
    <name type="scientific">Sphingomonas metalli</name>
    <dbReference type="NCBI Taxonomy" id="1779358"/>
    <lineage>
        <taxon>Bacteria</taxon>
        <taxon>Pseudomonadati</taxon>
        <taxon>Pseudomonadota</taxon>
        <taxon>Alphaproteobacteria</taxon>
        <taxon>Sphingomonadales</taxon>
        <taxon>Sphingomonadaceae</taxon>
        <taxon>Sphingomonas</taxon>
    </lineage>
</organism>
<reference evidence="2" key="1">
    <citation type="journal article" date="2014" name="Int. J. Syst. Evol. Microbiol.">
        <title>Complete genome sequence of Corynebacterium casei LMG S-19264T (=DSM 44701T), isolated from a smear-ripened cheese.</title>
        <authorList>
            <consortium name="US DOE Joint Genome Institute (JGI-PGF)"/>
            <person name="Walter F."/>
            <person name="Albersmeier A."/>
            <person name="Kalinowski J."/>
            <person name="Ruckert C."/>
        </authorList>
    </citation>
    <scope>NUCLEOTIDE SEQUENCE</scope>
    <source>
        <strain evidence="2">CGMCC 1.15330</strain>
    </source>
</reference>
<name>A0A916WXX0_9SPHN</name>
<proteinExistence type="predicted"/>
<reference evidence="2" key="2">
    <citation type="submission" date="2020-09" db="EMBL/GenBank/DDBJ databases">
        <authorList>
            <person name="Sun Q."/>
            <person name="Zhou Y."/>
        </authorList>
    </citation>
    <scope>NUCLEOTIDE SEQUENCE</scope>
    <source>
        <strain evidence="2">CGMCC 1.15330</strain>
    </source>
</reference>
<gene>
    <name evidence="2" type="ORF">GCM10011380_34960</name>
</gene>
<feature type="compositionally biased region" description="Basic residues" evidence="1">
    <location>
        <begin position="179"/>
        <end position="191"/>
    </location>
</feature>
<evidence type="ECO:0000313" key="3">
    <source>
        <dbReference type="Proteomes" id="UP000623067"/>
    </source>
</evidence>
<evidence type="ECO:0000256" key="1">
    <source>
        <dbReference type="SAM" id="MobiDB-lite"/>
    </source>
</evidence>
<evidence type="ECO:0008006" key="4">
    <source>
        <dbReference type="Google" id="ProtNLM"/>
    </source>
</evidence>
<sequence>MVPGATTLARSRSGIIADALTQGCTTGHPAAQRPTGERFEAARERASADGMTLIKPVSETTLYAPIKRFLERHGFEVKGEICGCDIVGLAPGEPPLVVVTELKLSFSLELLLQAVERTRSSDIVYVAVPATRRGRDQDRRVHRLCRLLGLGLLAVDLRLGTVTVLAEPAPYRPRPNLPQRRRLVAEHRRRKGDPTQGGLTRQPIMTAYRQRTIACAQAMREGPKRPRDLRGLAKDAGAILLRNVYGWFERVEKGLYALSESGRLAIGESEKRSSPTPEQEAA</sequence>
<dbReference type="AlphaFoldDB" id="A0A916WXX0"/>
<keyword evidence="3" id="KW-1185">Reference proteome</keyword>
<dbReference type="EMBL" id="BMIH01000006">
    <property type="protein sequence ID" value="GGB42456.1"/>
    <property type="molecule type" value="Genomic_DNA"/>
</dbReference>
<comment type="caution">
    <text evidence="2">The sequence shown here is derived from an EMBL/GenBank/DDBJ whole genome shotgun (WGS) entry which is preliminary data.</text>
</comment>
<feature type="region of interest" description="Disordered" evidence="1">
    <location>
        <begin position="263"/>
        <end position="282"/>
    </location>
</feature>
<feature type="region of interest" description="Disordered" evidence="1">
    <location>
        <begin position="175"/>
        <end position="200"/>
    </location>
</feature>
<accession>A0A916WXX0</accession>
<dbReference type="Proteomes" id="UP000623067">
    <property type="component" value="Unassembled WGS sequence"/>
</dbReference>
<evidence type="ECO:0000313" key="2">
    <source>
        <dbReference type="EMBL" id="GGB42456.1"/>
    </source>
</evidence>